<name>A0ABN2GAZ7_9ACTN</name>
<comment type="caution">
    <text evidence="7">The sequence shown here is derived from an EMBL/GenBank/DDBJ whole genome shotgun (WGS) entry which is preliminary data.</text>
</comment>
<feature type="compositionally biased region" description="Basic and acidic residues" evidence="6">
    <location>
        <begin position="220"/>
        <end position="237"/>
    </location>
</feature>
<comment type="similarity">
    <text evidence="1 5">Belongs to the universal ribosomal protein uL4 family.</text>
</comment>
<keyword evidence="5" id="KW-0694">RNA-binding</keyword>
<evidence type="ECO:0000256" key="6">
    <source>
        <dbReference type="SAM" id="MobiDB-lite"/>
    </source>
</evidence>
<evidence type="ECO:0000256" key="1">
    <source>
        <dbReference type="ARBA" id="ARBA00010528"/>
    </source>
</evidence>
<accession>A0ABN2GAZ7</accession>
<feature type="region of interest" description="Disordered" evidence="6">
    <location>
        <begin position="213"/>
        <end position="254"/>
    </location>
</feature>
<reference evidence="7 8" key="1">
    <citation type="journal article" date="2019" name="Int. J. Syst. Evol. Microbiol.">
        <title>The Global Catalogue of Microorganisms (GCM) 10K type strain sequencing project: providing services to taxonomists for standard genome sequencing and annotation.</title>
        <authorList>
            <consortium name="The Broad Institute Genomics Platform"/>
            <consortium name="The Broad Institute Genome Sequencing Center for Infectious Disease"/>
            <person name="Wu L."/>
            <person name="Ma J."/>
        </authorList>
    </citation>
    <scope>NUCLEOTIDE SEQUENCE [LARGE SCALE GENOMIC DNA]</scope>
    <source>
        <strain evidence="7 8">JCM 14718</strain>
    </source>
</reference>
<dbReference type="GO" id="GO:0005840">
    <property type="term" value="C:ribosome"/>
    <property type="evidence" value="ECO:0007669"/>
    <property type="project" value="UniProtKB-KW"/>
</dbReference>
<dbReference type="SUPFAM" id="SSF52166">
    <property type="entry name" value="Ribosomal protein L4"/>
    <property type="match status" value="1"/>
</dbReference>
<comment type="subunit">
    <text evidence="5">Part of the 50S ribosomal subunit.</text>
</comment>
<evidence type="ECO:0000256" key="5">
    <source>
        <dbReference type="HAMAP-Rule" id="MF_01328"/>
    </source>
</evidence>
<sequence length="254" mass="26704">MSELTVNVLTADGEASGSVELPAELFDVQANLPLMHQVVVAQLAAARQGTHATKTRAQVSGGGAKPYRQKGTGRARQGSTRAPQFVGGGVVHGPQPRSYAQRTPKKMKAAALRGALSDRARDGRVHVVESLVSGEVPSTKAALKILTSVTSAKHSLVVLERGDELTLKSLRNVPTVHLLFVDQLNTYDVLVNEDVVFTAAALTAYVGGDLELAPAKPSTKKADATTDAKADADEKPAKAPKKKAAKADAQEDDK</sequence>
<organism evidence="7 8">
    <name type="scientific">Fodinicola feengrottensis</name>
    <dbReference type="NCBI Taxonomy" id="435914"/>
    <lineage>
        <taxon>Bacteria</taxon>
        <taxon>Bacillati</taxon>
        <taxon>Actinomycetota</taxon>
        <taxon>Actinomycetes</taxon>
        <taxon>Mycobacteriales</taxon>
        <taxon>Fodinicola</taxon>
    </lineage>
</organism>
<dbReference type="NCBIfam" id="TIGR03953">
    <property type="entry name" value="rplD_bact"/>
    <property type="match status" value="1"/>
</dbReference>
<dbReference type="Proteomes" id="UP001500618">
    <property type="component" value="Unassembled WGS sequence"/>
</dbReference>
<comment type="function">
    <text evidence="5">One of the primary rRNA binding proteins, this protein initially binds near the 5'-end of the 23S rRNA. It is important during the early stages of 50S assembly. It makes multiple contacts with different domains of the 23S rRNA in the assembled 50S subunit and ribosome.</text>
</comment>
<dbReference type="HAMAP" id="MF_01328_B">
    <property type="entry name" value="Ribosomal_uL4_B"/>
    <property type="match status" value="1"/>
</dbReference>
<keyword evidence="5" id="KW-0699">rRNA-binding</keyword>
<dbReference type="InterPro" id="IPR002136">
    <property type="entry name" value="Ribosomal_uL4"/>
</dbReference>
<evidence type="ECO:0000313" key="7">
    <source>
        <dbReference type="EMBL" id="GAA1668317.1"/>
    </source>
</evidence>
<dbReference type="PANTHER" id="PTHR10746">
    <property type="entry name" value="50S RIBOSOMAL PROTEIN L4"/>
    <property type="match status" value="1"/>
</dbReference>
<dbReference type="Pfam" id="PF00573">
    <property type="entry name" value="Ribosomal_L4"/>
    <property type="match status" value="1"/>
</dbReference>
<evidence type="ECO:0000256" key="4">
    <source>
        <dbReference type="ARBA" id="ARBA00035244"/>
    </source>
</evidence>
<gene>
    <name evidence="5 7" type="primary">rplD</name>
    <name evidence="7" type="ORF">GCM10009765_17050</name>
</gene>
<protein>
    <recommendedName>
        <fullName evidence="4 5">Large ribosomal subunit protein uL4</fullName>
    </recommendedName>
</protein>
<dbReference type="EMBL" id="BAAANY010000007">
    <property type="protein sequence ID" value="GAA1668317.1"/>
    <property type="molecule type" value="Genomic_DNA"/>
</dbReference>
<keyword evidence="3 5" id="KW-0687">Ribonucleoprotein</keyword>
<dbReference type="PANTHER" id="PTHR10746:SF6">
    <property type="entry name" value="LARGE RIBOSOMAL SUBUNIT PROTEIN UL4M"/>
    <property type="match status" value="1"/>
</dbReference>
<dbReference type="InterPro" id="IPR013005">
    <property type="entry name" value="Ribosomal_uL4-like"/>
</dbReference>
<dbReference type="Gene3D" id="3.40.1370.10">
    <property type="match status" value="1"/>
</dbReference>
<evidence type="ECO:0000256" key="3">
    <source>
        <dbReference type="ARBA" id="ARBA00023274"/>
    </source>
</evidence>
<feature type="compositionally biased region" description="Basic and acidic residues" evidence="6">
    <location>
        <begin position="245"/>
        <end position="254"/>
    </location>
</feature>
<dbReference type="InterPro" id="IPR023574">
    <property type="entry name" value="Ribosomal_uL4_dom_sf"/>
</dbReference>
<feature type="region of interest" description="Disordered" evidence="6">
    <location>
        <begin position="51"/>
        <end position="103"/>
    </location>
</feature>
<keyword evidence="8" id="KW-1185">Reference proteome</keyword>
<evidence type="ECO:0000313" key="8">
    <source>
        <dbReference type="Proteomes" id="UP001500618"/>
    </source>
</evidence>
<keyword evidence="2 5" id="KW-0689">Ribosomal protein</keyword>
<comment type="function">
    <text evidence="5">Forms part of the polypeptide exit tunnel.</text>
</comment>
<proteinExistence type="inferred from homology"/>
<evidence type="ECO:0000256" key="2">
    <source>
        <dbReference type="ARBA" id="ARBA00022980"/>
    </source>
</evidence>